<dbReference type="Pfam" id="PF18731">
    <property type="entry name" value="HEPN_Swt1"/>
    <property type="match status" value="1"/>
</dbReference>
<sequence length="401" mass="46605">MSDDVSADSYLLLKNLEEKIREFIEKELSEINSNWWKQRIPVDVKQNAEERKQKDERRKNWDYKKQPLIFYIDFTDYEKIITQKNNWNDVFQYVFHDKTAISGKLKEIDPIRNAISHTRDLDSYEIKQIRFYSEEILRAISYYDNSKEEIKFEQIQPTEQISLVPISVSFDRTTYPINSTVHLRANIPELIPSESVFFQIFNDENKIIFEREITSDKLSEIEIASDARIYETSFTMNEQWKVGKKYVLKGTYVSSEAFDDAIIAVREPIIQSDKTVYLWGSDMILTVIDPDADKDNQIAEYVGDKKDAKLTIQSSKGQLENFRLRETGDSTGIFQGIIGFIGVNKDGTKKPYELDGNMYTITQGHQVDDGFIEVSEKDELKITYANATKTTKLTASVVKNI</sequence>
<reference evidence="2 3" key="1">
    <citation type="journal article" date="2011" name="J. Bacteriol.">
        <title>Genome Sequence of an Ammonia-Oxidizing Soil Archaeon, "Candidatus Nitrosoarchaeum koreensis" MY1.</title>
        <authorList>
            <person name="Kim B.K."/>
            <person name="Jung M.Y."/>
            <person name="Yu D.S."/>
            <person name="Park S.J."/>
            <person name="Oh T.K."/>
            <person name="Rhee S.K."/>
            <person name="Kim J.F."/>
        </authorList>
    </citation>
    <scope>NUCLEOTIDE SEQUENCE [LARGE SCALE GENOMIC DNA]</scope>
    <source>
        <strain evidence="2 3">MY1</strain>
    </source>
</reference>
<proteinExistence type="predicted"/>
<keyword evidence="3" id="KW-1185">Reference proteome</keyword>
<dbReference type="AlphaFoldDB" id="F9CVG8"/>
<evidence type="ECO:0000259" key="1">
    <source>
        <dbReference type="Pfam" id="PF18731"/>
    </source>
</evidence>
<comment type="caution">
    <text evidence="2">The sequence shown here is derived from an EMBL/GenBank/DDBJ whole genome shotgun (WGS) entry which is preliminary data.</text>
</comment>
<dbReference type="Proteomes" id="UP000004440">
    <property type="component" value="Unassembled WGS sequence"/>
</dbReference>
<accession>F9CVG8</accession>
<organism evidence="2 3">
    <name type="scientific">Nitrosarchaeum koreense MY1</name>
    <dbReference type="NCBI Taxonomy" id="1001994"/>
    <lineage>
        <taxon>Archaea</taxon>
        <taxon>Nitrososphaerota</taxon>
        <taxon>Nitrososphaeria</taxon>
        <taxon>Nitrosopumilales</taxon>
        <taxon>Nitrosopumilaceae</taxon>
        <taxon>Nitrosarchaeum</taxon>
    </lineage>
</organism>
<evidence type="ECO:0000313" key="2">
    <source>
        <dbReference type="EMBL" id="EGP93270.1"/>
    </source>
</evidence>
<evidence type="ECO:0000313" key="3">
    <source>
        <dbReference type="Proteomes" id="UP000004440"/>
    </source>
</evidence>
<dbReference type="InterPro" id="IPR041650">
    <property type="entry name" value="HEPN_Swt1"/>
</dbReference>
<feature type="domain" description="Swt1-like HEPN" evidence="1">
    <location>
        <begin position="13"/>
        <end position="141"/>
    </location>
</feature>
<protein>
    <recommendedName>
        <fullName evidence="1">Swt1-like HEPN domain-containing protein</fullName>
    </recommendedName>
</protein>
<dbReference type="EMBL" id="AFPU01000001">
    <property type="protein sequence ID" value="EGP93270.1"/>
    <property type="molecule type" value="Genomic_DNA"/>
</dbReference>
<name>F9CVG8_9ARCH</name>
<dbReference type="STRING" id="1001994.MY1_0503"/>
<dbReference type="RefSeq" id="WP_007549977.1">
    <property type="nucleotide sequence ID" value="NZ_AFPU01000001.1"/>
</dbReference>
<gene>
    <name evidence="2" type="ORF">MY1_0503</name>
</gene>